<dbReference type="PATRIC" id="fig|1292034.3.peg.908"/>
<dbReference type="Proteomes" id="UP000013063">
    <property type="component" value="Unassembled WGS sequence"/>
</dbReference>
<accession>R0D3F7</accession>
<reference evidence="2 3" key="1">
    <citation type="journal article" date="2013" name="Genome Announc.">
        <title>Draft Genome Sequence for Caulobacter sp. Strain OR37, a Bacterium Tolerant to Heavy Metals.</title>
        <authorList>
            <person name="Utturkar S.M."/>
            <person name="Bollmann A."/>
            <person name="Brzoska R.M."/>
            <person name="Klingeman D.M."/>
            <person name="Epstein S.E."/>
            <person name="Palumbo A.V."/>
            <person name="Brown S.D."/>
        </authorList>
    </citation>
    <scope>NUCLEOTIDE SEQUENCE [LARGE SCALE GENOMIC DNA]</scope>
    <source>
        <strain evidence="2 3">OR37</strain>
    </source>
</reference>
<evidence type="ECO:0000313" key="3">
    <source>
        <dbReference type="Proteomes" id="UP000013063"/>
    </source>
</evidence>
<dbReference type="AlphaFoldDB" id="R0D3F7"/>
<feature type="chain" id="PRO_5004339907" evidence="1">
    <location>
        <begin position="26"/>
        <end position="96"/>
    </location>
</feature>
<dbReference type="RefSeq" id="WP_004616304.1">
    <property type="nucleotide sequence ID" value="NZ_APMP01000003.1"/>
</dbReference>
<dbReference type="OrthoDB" id="9808309at2"/>
<dbReference type="EMBL" id="APMP01000003">
    <property type="protein sequence ID" value="ENZ83141.1"/>
    <property type="molecule type" value="Genomic_DNA"/>
</dbReference>
<comment type="caution">
    <text evidence="2">The sequence shown here is derived from an EMBL/GenBank/DDBJ whole genome shotgun (WGS) entry which is preliminary data.</text>
</comment>
<feature type="signal peptide" evidence="1">
    <location>
        <begin position="1"/>
        <end position="25"/>
    </location>
</feature>
<dbReference type="Pfam" id="PF10048">
    <property type="entry name" value="DUF2282"/>
    <property type="match status" value="1"/>
</dbReference>
<dbReference type="eggNOG" id="COG5572">
    <property type="taxonomic scope" value="Bacteria"/>
</dbReference>
<protein>
    <submittedName>
        <fullName evidence="2">Putative integral membrane protein</fullName>
    </submittedName>
</protein>
<evidence type="ECO:0000256" key="1">
    <source>
        <dbReference type="SAM" id="SignalP"/>
    </source>
</evidence>
<proteinExistence type="predicted"/>
<keyword evidence="3" id="KW-1185">Reference proteome</keyword>
<organism evidence="2 3">
    <name type="scientific">Caulobacter vibrioides OR37</name>
    <dbReference type="NCBI Taxonomy" id="1292034"/>
    <lineage>
        <taxon>Bacteria</taxon>
        <taxon>Pseudomonadati</taxon>
        <taxon>Pseudomonadota</taxon>
        <taxon>Alphaproteobacteria</taxon>
        <taxon>Caulobacterales</taxon>
        <taxon>Caulobacteraceae</taxon>
        <taxon>Caulobacter</taxon>
    </lineage>
</organism>
<dbReference type="InterPro" id="IPR018740">
    <property type="entry name" value="DUF2282_membr"/>
</dbReference>
<gene>
    <name evidence="2" type="ORF">OR37_00916</name>
</gene>
<sequence length="96" mass="9508" precursor="true">MTRTTATAALAAVFALSAGVSIASADDMKAKGGKAEMEKCYGVAKAGQNDCKAGAGTSCAGTSKADYQGNAWKNVAKGTCVTIKTPNGMGSLTPKA</sequence>
<name>R0D3F7_CAUVI</name>
<evidence type="ECO:0000313" key="2">
    <source>
        <dbReference type="EMBL" id="ENZ83141.1"/>
    </source>
</evidence>
<dbReference type="STRING" id="1292034.OR37_00916"/>
<keyword evidence="1" id="KW-0732">Signal</keyword>